<protein>
    <submittedName>
        <fullName evidence="5">FadR/GntR family transcriptional regulator</fullName>
    </submittedName>
</protein>
<reference evidence="5 6" key="1">
    <citation type="submission" date="2022-11" db="EMBL/GenBank/DDBJ databases">
        <title>Minimal conservation of predation-associated metabolite biosynthetic gene clusters underscores biosynthetic potential of Myxococcota including descriptions for ten novel species: Archangium lansinium sp. nov., Myxococcus landrumus sp. nov., Nannocystis bai.</title>
        <authorList>
            <person name="Ahearne A."/>
            <person name="Stevens C."/>
            <person name="Dowd S."/>
        </authorList>
    </citation>
    <scope>NUCLEOTIDE SEQUENCE [LARGE SCALE GENOMIC DNA]</scope>
    <source>
        <strain evidence="5 6">BB15-2</strain>
    </source>
</reference>
<dbReference type="Pfam" id="PF07729">
    <property type="entry name" value="FCD"/>
    <property type="match status" value="1"/>
</dbReference>
<dbReference type="PROSITE" id="PS50949">
    <property type="entry name" value="HTH_GNTR"/>
    <property type="match status" value="1"/>
</dbReference>
<dbReference type="Gene3D" id="1.20.120.530">
    <property type="entry name" value="GntR ligand-binding domain-like"/>
    <property type="match status" value="1"/>
</dbReference>
<evidence type="ECO:0000313" key="6">
    <source>
        <dbReference type="Proteomes" id="UP001221686"/>
    </source>
</evidence>
<dbReference type="Gene3D" id="1.10.10.10">
    <property type="entry name" value="Winged helix-like DNA-binding domain superfamily/Winged helix DNA-binding domain"/>
    <property type="match status" value="1"/>
</dbReference>
<dbReference type="InterPro" id="IPR000524">
    <property type="entry name" value="Tscrpt_reg_HTH_GntR"/>
</dbReference>
<feature type="domain" description="HTH gntR-type" evidence="4">
    <location>
        <begin position="9"/>
        <end position="77"/>
    </location>
</feature>
<evidence type="ECO:0000256" key="3">
    <source>
        <dbReference type="ARBA" id="ARBA00023163"/>
    </source>
</evidence>
<gene>
    <name evidence="5" type="ORF">POL25_16510</name>
</gene>
<evidence type="ECO:0000259" key="4">
    <source>
        <dbReference type="PROSITE" id="PS50949"/>
    </source>
</evidence>
<organism evidence="5 6">
    <name type="scientific">Nannocystis bainbridge</name>
    <dbReference type="NCBI Taxonomy" id="2995303"/>
    <lineage>
        <taxon>Bacteria</taxon>
        <taxon>Pseudomonadati</taxon>
        <taxon>Myxococcota</taxon>
        <taxon>Polyangia</taxon>
        <taxon>Nannocystales</taxon>
        <taxon>Nannocystaceae</taxon>
        <taxon>Nannocystis</taxon>
    </lineage>
</organism>
<dbReference type="PANTHER" id="PTHR43537">
    <property type="entry name" value="TRANSCRIPTIONAL REGULATOR, GNTR FAMILY"/>
    <property type="match status" value="1"/>
</dbReference>
<proteinExistence type="predicted"/>
<evidence type="ECO:0000313" key="5">
    <source>
        <dbReference type="EMBL" id="MDC0718514.1"/>
    </source>
</evidence>
<dbReference type="InterPro" id="IPR036390">
    <property type="entry name" value="WH_DNA-bd_sf"/>
</dbReference>
<dbReference type="EMBL" id="JAQNDL010000001">
    <property type="protein sequence ID" value="MDC0718514.1"/>
    <property type="molecule type" value="Genomic_DNA"/>
</dbReference>
<dbReference type="InterPro" id="IPR036388">
    <property type="entry name" value="WH-like_DNA-bd_sf"/>
</dbReference>
<dbReference type="InterPro" id="IPR011711">
    <property type="entry name" value="GntR_C"/>
</dbReference>
<comment type="caution">
    <text evidence="5">The sequence shown here is derived from an EMBL/GenBank/DDBJ whole genome shotgun (WGS) entry which is preliminary data.</text>
</comment>
<evidence type="ECO:0000256" key="2">
    <source>
        <dbReference type="ARBA" id="ARBA00023125"/>
    </source>
</evidence>
<dbReference type="RefSeq" id="WP_272086994.1">
    <property type="nucleotide sequence ID" value="NZ_JAQNDL010000001.1"/>
</dbReference>
<keyword evidence="1" id="KW-0805">Transcription regulation</keyword>
<keyword evidence="6" id="KW-1185">Reference proteome</keyword>
<dbReference type="Pfam" id="PF00392">
    <property type="entry name" value="GntR"/>
    <property type="match status" value="1"/>
</dbReference>
<dbReference type="SMART" id="SM00895">
    <property type="entry name" value="FCD"/>
    <property type="match status" value="1"/>
</dbReference>
<dbReference type="PRINTS" id="PR00035">
    <property type="entry name" value="HTHGNTR"/>
</dbReference>
<sequence>MRLKPVARKSLSDAVFEQLSQEIVHGRMRPGAPLPSERALCDVLRVNRGAVREALKRLSQAGLISIQHGGGTRVLDFKQTASLDLLDRLLFHHDGTVDLRVARSVMEMRAAMAPDIARLAALRRSPGQVLQLDEMVAAMAAQEQDLLALQVLALQFWDLLTVCSENIAYQLAFNGLRHSYEGMREALVEVMGEELRDLAAYRRIADAVRRRDSDGAAASAQALMQHGSRGILQLLAVLENSDEDGQATGEEDDDDQP</sequence>
<dbReference type="CDD" id="cd07377">
    <property type="entry name" value="WHTH_GntR"/>
    <property type="match status" value="1"/>
</dbReference>
<dbReference type="PANTHER" id="PTHR43537:SF24">
    <property type="entry name" value="GLUCONATE OPERON TRANSCRIPTIONAL REPRESSOR"/>
    <property type="match status" value="1"/>
</dbReference>
<dbReference type="SMART" id="SM00345">
    <property type="entry name" value="HTH_GNTR"/>
    <property type="match status" value="1"/>
</dbReference>
<keyword evidence="3" id="KW-0804">Transcription</keyword>
<accession>A0ABT5DY09</accession>
<dbReference type="SUPFAM" id="SSF48008">
    <property type="entry name" value="GntR ligand-binding domain-like"/>
    <property type="match status" value="1"/>
</dbReference>
<name>A0ABT5DY09_9BACT</name>
<keyword evidence="2" id="KW-0238">DNA-binding</keyword>
<dbReference type="SUPFAM" id="SSF46785">
    <property type="entry name" value="Winged helix' DNA-binding domain"/>
    <property type="match status" value="1"/>
</dbReference>
<dbReference type="Proteomes" id="UP001221686">
    <property type="component" value="Unassembled WGS sequence"/>
</dbReference>
<evidence type="ECO:0000256" key="1">
    <source>
        <dbReference type="ARBA" id="ARBA00023015"/>
    </source>
</evidence>
<dbReference type="InterPro" id="IPR008920">
    <property type="entry name" value="TF_FadR/GntR_C"/>
</dbReference>